<protein>
    <submittedName>
        <fullName evidence="1">Uncharacterized protein</fullName>
    </submittedName>
</protein>
<accession>A0A451AAF5</accession>
<dbReference type="AlphaFoldDB" id="A0A451AAF5"/>
<organism evidence="1">
    <name type="scientific">Candidatus Kentrum sp. TC</name>
    <dbReference type="NCBI Taxonomy" id="2126339"/>
    <lineage>
        <taxon>Bacteria</taxon>
        <taxon>Pseudomonadati</taxon>
        <taxon>Pseudomonadota</taxon>
        <taxon>Gammaproteobacteria</taxon>
        <taxon>Candidatus Kentrum</taxon>
    </lineage>
</organism>
<reference evidence="1" key="1">
    <citation type="submission" date="2019-02" db="EMBL/GenBank/DDBJ databases">
        <authorList>
            <person name="Gruber-Vodicka R. H."/>
            <person name="Seah K. B. B."/>
        </authorList>
    </citation>
    <scope>NUCLEOTIDE SEQUENCE</scope>
    <source>
        <strain evidence="1">BECK_BZ126</strain>
    </source>
</reference>
<gene>
    <name evidence="1" type="ORF">BECKTC1821F_GA0114240_10844</name>
</gene>
<dbReference type="EMBL" id="CAADFW010000084">
    <property type="protein sequence ID" value="VFK63026.1"/>
    <property type="molecule type" value="Genomic_DNA"/>
</dbReference>
<name>A0A451AAF5_9GAMM</name>
<proteinExistence type="predicted"/>
<evidence type="ECO:0000313" key="1">
    <source>
        <dbReference type="EMBL" id="VFK63026.1"/>
    </source>
</evidence>
<sequence>MPADSVLGRFWPFFRMESISRAEVGRIRPRRRRSARLRTFTNVGSTVRFDFLTYRKNKGSEKTGTLARNPPFGFRREALTCSRLYRGNLRSYWPRGRRDCVSNASLRPAVGLMELRLSALPRGKRSILSGSYRRRPSLRGNLESIRTVAS</sequence>